<dbReference type="RefSeq" id="WP_088256302.1">
    <property type="nucleotide sequence ID" value="NZ_NIDE01000008.1"/>
</dbReference>
<evidence type="ECO:0000256" key="6">
    <source>
        <dbReference type="SAM" id="MobiDB-lite"/>
    </source>
</evidence>
<dbReference type="InterPro" id="IPR013324">
    <property type="entry name" value="RNA_pol_sigma_r3/r4-like"/>
</dbReference>
<feature type="domain" description="RNA polymerase sigma-70 ECF-like HTH" evidence="7">
    <location>
        <begin position="10"/>
        <end position="198"/>
    </location>
</feature>
<dbReference type="InterPro" id="IPR053812">
    <property type="entry name" value="HTH_Sigma70_ECF-like"/>
</dbReference>
<dbReference type="InterPro" id="IPR013325">
    <property type="entry name" value="RNA_pol_sigma_r2"/>
</dbReference>
<name>A0A225DHA9_9BACT</name>
<accession>A0A225DHA9</accession>
<evidence type="ECO:0000256" key="5">
    <source>
        <dbReference type="ARBA" id="ARBA00023163"/>
    </source>
</evidence>
<dbReference type="GO" id="GO:0003677">
    <property type="term" value="F:DNA binding"/>
    <property type="evidence" value="ECO:0007669"/>
    <property type="project" value="UniProtKB-KW"/>
</dbReference>
<dbReference type="OrthoDB" id="280689at2"/>
<comment type="similarity">
    <text evidence="1">Belongs to the sigma-70 factor family. ECF subfamily.</text>
</comment>
<proteinExistence type="inferred from homology"/>
<gene>
    <name evidence="8" type="ORF">FRUB_05302</name>
</gene>
<evidence type="ECO:0000259" key="7">
    <source>
        <dbReference type="Pfam" id="PF07638"/>
    </source>
</evidence>
<feature type="region of interest" description="Disordered" evidence="6">
    <location>
        <begin position="109"/>
        <end position="142"/>
    </location>
</feature>
<feature type="compositionally biased region" description="Basic and acidic residues" evidence="6">
    <location>
        <begin position="109"/>
        <end position="118"/>
    </location>
</feature>
<dbReference type="EMBL" id="NIDE01000008">
    <property type="protein sequence ID" value="OWK40383.1"/>
    <property type="molecule type" value="Genomic_DNA"/>
</dbReference>
<keyword evidence="2" id="KW-0805">Transcription regulation</keyword>
<dbReference type="Pfam" id="PF07638">
    <property type="entry name" value="Sigma70_ECF"/>
    <property type="match status" value="1"/>
</dbReference>
<dbReference type="SUPFAM" id="SSF88946">
    <property type="entry name" value="Sigma2 domain of RNA polymerase sigma factors"/>
    <property type="match status" value="1"/>
</dbReference>
<keyword evidence="5" id="KW-0804">Transcription</keyword>
<comment type="caution">
    <text evidence="8">The sequence shown here is derived from an EMBL/GenBank/DDBJ whole genome shotgun (WGS) entry which is preliminary data.</text>
</comment>
<evidence type="ECO:0000256" key="2">
    <source>
        <dbReference type="ARBA" id="ARBA00023015"/>
    </source>
</evidence>
<dbReference type="GO" id="GO:0006352">
    <property type="term" value="P:DNA-templated transcription initiation"/>
    <property type="evidence" value="ECO:0007669"/>
    <property type="project" value="InterPro"/>
</dbReference>
<dbReference type="SUPFAM" id="SSF88659">
    <property type="entry name" value="Sigma3 and sigma4 domains of RNA polymerase sigma factors"/>
    <property type="match status" value="1"/>
</dbReference>
<dbReference type="InterPro" id="IPR039425">
    <property type="entry name" value="RNA_pol_sigma-70-like"/>
</dbReference>
<evidence type="ECO:0000256" key="4">
    <source>
        <dbReference type="ARBA" id="ARBA00023125"/>
    </source>
</evidence>
<keyword evidence="9" id="KW-1185">Reference proteome</keyword>
<dbReference type="PANTHER" id="PTHR43133">
    <property type="entry name" value="RNA POLYMERASE ECF-TYPE SIGMA FACTO"/>
    <property type="match status" value="1"/>
</dbReference>
<keyword evidence="3" id="KW-0731">Sigma factor</keyword>
<dbReference type="PANTHER" id="PTHR43133:SF8">
    <property type="entry name" value="RNA POLYMERASE SIGMA FACTOR HI_1459-RELATED"/>
    <property type="match status" value="1"/>
</dbReference>
<evidence type="ECO:0000256" key="1">
    <source>
        <dbReference type="ARBA" id="ARBA00010641"/>
    </source>
</evidence>
<evidence type="ECO:0000313" key="8">
    <source>
        <dbReference type="EMBL" id="OWK40383.1"/>
    </source>
</evidence>
<dbReference type="InterPro" id="IPR036388">
    <property type="entry name" value="WH-like_DNA-bd_sf"/>
</dbReference>
<evidence type="ECO:0000256" key="3">
    <source>
        <dbReference type="ARBA" id="ARBA00023082"/>
    </source>
</evidence>
<dbReference type="GO" id="GO:0016987">
    <property type="term" value="F:sigma factor activity"/>
    <property type="evidence" value="ECO:0007669"/>
    <property type="project" value="UniProtKB-KW"/>
</dbReference>
<evidence type="ECO:0000313" key="9">
    <source>
        <dbReference type="Proteomes" id="UP000214646"/>
    </source>
</evidence>
<dbReference type="AlphaFoldDB" id="A0A225DHA9"/>
<dbReference type="InterPro" id="IPR014284">
    <property type="entry name" value="RNA_pol_sigma-70_dom"/>
</dbReference>
<dbReference type="Proteomes" id="UP000214646">
    <property type="component" value="Unassembled WGS sequence"/>
</dbReference>
<keyword evidence="4" id="KW-0238">DNA-binding</keyword>
<reference evidence="9" key="1">
    <citation type="submission" date="2017-06" db="EMBL/GenBank/DDBJ databases">
        <title>Genome analysis of Fimbriiglobus ruber SP5, the first member of the order Planctomycetales with confirmed chitinolytic capability.</title>
        <authorList>
            <person name="Ravin N.V."/>
            <person name="Rakitin A.L."/>
            <person name="Ivanova A.A."/>
            <person name="Beletsky A.V."/>
            <person name="Kulichevskaya I.S."/>
            <person name="Mardanov A.V."/>
            <person name="Dedysh S.N."/>
        </authorList>
    </citation>
    <scope>NUCLEOTIDE SEQUENCE [LARGE SCALE GENOMIC DNA]</scope>
    <source>
        <strain evidence="9">SP5</strain>
    </source>
</reference>
<dbReference type="Gene3D" id="1.10.1740.10">
    <property type="match status" value="1"/>
</dbReference>
<sequence length="210" mass="22925">MTTPEPTHSVTVLFAQLQAPDPTVRDHAARLLLDRYTDDILGLIRRSLAARYSGRVGADDVMQESWVSAIAGLQDGRFQLESRTEFHSLLVTIALNKVRSRVRFENADKRDVHRERRTGTAGAYGSPDAEPPDLQADDPGPAQLAASGEAVAEMLAALPDDLRPVAVLLAQGYTQAEIATVLGVVLRTVERRLARVRELWAPYVDGTSDG</sequence>
<dbReference type="NCBIfam" id="TIGR02937">
    <property type="entry name" value="sigma70-ECF"/>
    <property type="match status" value="1"/>
</dbReference>
<protein>
    <recommendedName>
        <fullName evidence="7">RNA polymerase sigma-70 ECF-like HTH domain-containing protein</fullName>
    </recommendedName>
</protein>
<dbReference type="Gene3D" id="1.10.10.10">
    <property type="entry name" value="Winged helix-like DNA-binding domain superfamily/Winged helix DNA-binding domain"/>
    <property type="match status" value="1"/>
</dbReference>
<organism evidence="8 9">
    <name type="scientific">Fimbriiglobus ruber</name>
    <dbReference type="NCBI Taxonomy" id="1908690"/>
    <lineage>
        <taxon>Bacteria</taxon>
        <taxon>Pseudomonadati</taxon>
        <taxon>Planctomycetota</taxon>
        <taxon>Planctomycetia</taxon>
        <taxon>Gemmatales</taxon>
        <taxon>Gemmataceae</taxon>
        <taxon>Fimbriiglobus</taxon>
    </lineage>
</organism>